<organism evidence="5 6">
    <name type="scientific">Engystomops pustulosus</name>
    <name type="common">Tungara frog</name>
    <name type="synonym">Physalaemus pustulosus</name>
    <dbReference type="NCBI Taxonomy" id="76066"/>
    <lineage>
        <taxon>Eukaryota</taxon>
        <taxon>Metazoa</taxon>
        <taxon>Chordata</taxon>
        <taxon>Craniata</taxon>
        <taxon>Vertebrata</taxon>
        <taxon>Euteleostomi</taxon>
        <taxon>Amphibia</taxon>
        <taxon>Batrachia</taxon>
        <taxon>Anura</taxon>
        <taxon>Neobatrachia</taxon>
        <taxon>Hyloidea</taxon>
        <taxon>Leptodactylidae</taxon>
        <taxon>Leiuperinae</taxon>
        <taxon>Engystomops</taxon>
    </lineage>
</organism>
<dbReference type="InterPro" id="IPR036034">
    <property type="entry name" value="PDZ_sf"/>
</dbReference>
<evidence type="ECO:0000256" key="3">
    <source>
        <dbReference type="SAM" id="MobiDB-lite"/>
    </source>
</evidence>
<protein>
    <recommendedName>
        <fullName evidence="4">PDZ domain-containing protein</fullName>
    </recommendedName>
</protein>
<evidence type="ECO:0000313" key="6">
    <source>
        <dbReference type="Proteomes" id="UP000824782"/>
    </source>
</evidence>
<dbReference type="Proteomes" id="UP000824782">
    <property type="component" value="Unassembled WGS sequence"/>
</dbReference>
<feature type="compositionally biased region" description="Basic and acidic residues" evidence="3">
    <location>
        <begin position="2087"/>
        <end position="2097"/>
    </location>
</feature>
<dbReference type="InterPro" id="IPR001478">
    <property type="entry name" value="PDZ"/>
</dbReference>
<comment type="subcellular location">
    <subcellularLocation>
        <location evidence="1">Nucleus</location>
    </subcellularLocation>
</comment>
<gene>
    <name evidence="5" type="ORF">GDO81_019620</name>
</gene>
<accession>A0AAV6ZNI1</accession>
<feature type="region of interest" description="Disordered" evidence="3">
    <location>
        <begin position="1788"/>
        <end position="1941"/>
    </location>
</feature>
<reference evidence="5" key="1">
    <citation type="thesis" date="2020" institute="ProQuest LLC" country="789 East Eisenhower Parkway, Ann Arbor, MI, USA">
        <title>Comparative Genomics and Chromosome Evolution.</title>
        <authorList>
            <person name="Mudd A.B."/>
        </authorList>
    </citation>
    <scope>NUCLEOTIDE SEQUENCE</scope>
    <source>
        <strain evidence="5">237g6f4</strain>
        <tissue evidence="5">Blood</tissue>
    </source>
</reference>
<keyword evidence="6" id="KW-1185">Reference proteome</keyword>
<feature type="compositionally biased region" description="Basic and acidic residues" evidence="3">
    <location>
        <begin position="1278"/>
        <end position="1298"/>
    </location>
</feature>
<feature type="region of interest" description="Disordered" evidence="3">
    <location>
        <begin position="436"/>
        <end position="487"/>
    </location>
</feature>
<feature type="region of interest" description="Disordered" evidence="3">
    <location>
        <begin position="690"/>
        <end position="715"/>
    </location>
</feature>
<evidence type="ECO:0000259" key="4">
    <source>
        <dbReference type="PROSITE" id="PS50106"/>
    </source>
</evidence>
<feature type="region of interest" description="Disordered" evidence="3">
    <location>
        <begin position="2010"/>
        <end position="2125"/>
    </location>
</feature>
<feature type="compositionally biased region" description="Basic and acidic residues" evidence="3">
    <location>
        <begin position="1800"/>
        <end position="1824"/>
    </location>
</feature>
<feature type="compositionally biased region" description="Basic and acidic residues" evidence="3">
    <location>
        <begin position="448"/>
        <end position="461"/>
    </location>
</feature>
<evidence type="ECO:0000256" key="2">
    <source>
        <dbReference type="ARBA" id="ARBA00023242"/>
    </source>
</evidence>
<feature type="region of interest" description="Disordered" evidence="3">
    <location>
        <begin position="1275"/>
        <end position="1298"/>
    </location>
</feature>
<proteinExistence type="predicted"/>
<dbReference type="GO" id="GO:0005737">
    <property type="term" value="C:cytoplasm"/>
    <property type="evidence" value="ECO:0007669"/>
    <property type="project" value="TreeGrafter"/>
</dbReference>
<feature type="compositionally biased region" description="Basic and acidic residues" evidence="3">
    <location>
        <begin position="2063"/>
        <end position="2075"/>
    </location>
</feature>
<dbReference type="GO" id="GO:0043484">
    <property type="term" value="P:regulation of RNA splicing"/>
    <property type="evidence" value="ECO:0007669"/>
    <property type="project" value="TreeGrafter"/>
</dbReference>
<dbReference type="GO" id="GO:0005634">
    <property type="term" value="C:nucleus"/>
    <property type="evidence" value="ECO:0007669"/>
    <property type="project" value="UniProtKB-SubCell"/>
</dbReference>
<evidence type="ECO:0000256" key="1">
    <source>
        <dbReference type="ARBA" id="ARBA00004123"/>
    </source>
</evidence>
<dbReference type="EMBL" id="WNYA01000023">
    <property type="protein sequence ID" value="KAG8550846.1"/>
    <property type="molecule type" value="Genomic_DNA"/>
</dbReference>
<sequence length="2150" mass="232232">METSVKITEEKLRASQMVEVIVETEPQVGMSGINISGGGRDGLFISEIIKDSPAAKNLSVLQGDQIISARFYFENIKYEDALRIIQYAEQCKVSYCLKRTVPSSDVTISQSSGTVEVKGPKAKMPKMTIKSLTPVKKKKKKIPSEVKDSESSLEAVKGSELSAASMDIPPVDVEFSFPKFSKILKSKGTSEATTETKSTEITTKVSSTEQKRLKMKFPRLRVKDAAGAGGISVDVSEVSAKASDEVKMKGKSDIQVGVSLPKVKTPKVDVNLAKPDIEFSAPKIGIAIPQVGMEAKEEKVFKTPQLELDIPLTQKVEASEGVKVTGLSGSIKIPDVEIKMPVAGVEVEAPESKIIPSISKVGICTPQLDKEQDRALLVDGRSKTEIRLPSVELAAPKLDVDLSLPKVEGSVEVETPDSTSRGLQIRLPKFSMSTKTGEPALKVTPPQVKRDKGKVSEDKIKTPQFGISLPKGKIEGDSPDSQKRSSLKFPSIDISAPKVDLNLSMESEDISLEPVQIPDVTIKMPKISPPKAGMKVKDAYAGSSPQKDVKYEKVEAESTVEIPDVTLKMPKIGLPKLGLKSDVKEVESEVAAGKSEEEELILKGPKIKLPSFGGFLVKERSEVDGSDSSKEAEGKFKLPSIKMPSVDISLPKVQDTETSKFEDTDKLDKKAPESEGIDFKFKMPKVSLPKLDVTTKPGKPDMSPPKFGIHLPGADTKIKGDKHKEEMLTSSDLDISFQKTKGFDLSLTSPKSDLGVEKPKVAMKLPKVELESIAFDGQTGDAKVGIPSIKMPVLEIDAPSLNVDLNMPKVTAGGIETSLEDKEIKFQMPKINIPKLSDVSRDMAVELDVPKVTGDISAPHLKTVVDTEDAGVKMSLPKFGILLGKSTEVGEIKEKVEVKLPKAKQEAVVEDAEAKLKLPSVKLPTLEITTPKIPDVDISADIASVEVDVSSKEDLEAVASGDAKWKAPKFSFRKLGIAGSKAKKGEGDVKTKDTDGDTELAVKGSKMKMPKFGIVFPKSKQDVEGEVEMKTSRGKVDASAGQVDLSSDGKVKMPSVKLPSVDISAPKLEVDIALPKGDVSPVSDKAPEINIDVPDVKLNLPKFSMPKFGRSKGGDEETDIEKTKVHGKVSSSKSAKGDASGELDGKSPETKGKGRELKMKMPAIKMPSFGISRKDTEGSEIKLGVGSPEHKNKKGKTVAQDAKVSPESEDSNGKTSFIKMPSFKISSPKVKSPEVDLELKGSKENLQMPDVHVKVPEVELPSFSLKSDKTVDISLSKTDSKKSLGPKDSELHLGDKIKIPPLPSAPELQISVPCVTPDISTTIPKVEVGVSDADIKRYEGDFKIPKLPSIGVELDIGLPKVGLEHEADVSMEKSAKIKMPKVDLPKFDELETKVDLSGMKAKDVEYEGKIKGPKLRLPHVDISLPKVSLDEEDIPFIEVESKMQGSRAEVSTTEGMFSLPSVELPKMSTPKIRAPELELDISLKDDLKASDLSKSTKVESSGSEGEQHDFKLKMPKIKMPKFGGSMAGAEEGTVKADAKTSKTAESAESGIMGFKIKMPKLQVGSHKGKGGEDKESDHKMATKGDVKVSDHEDSDSGHTFKIKMPSFGISKGSTESGTEPLHPSEESGELKFKMPKITLPDVGFSGGEGASLESGHTEGAGKVKSITSSSIEDLELDVGLKMPKIRMPTIGLPGRKGDDDMEISLDEESEKKKSLFKMPDVELSTPKIKAHGEYEVDGAKLEHRLSKDLEGGDSVKKSSKIKHDTSEEDAEMGLKVKLPTLAVSLPKVVSGDVELSPPKLKSETKDSDIAMKSLRSEQESDHHEGKKAKKNIFSLSKSKDKSAGLISSDLDTSLELDGPDLKIKLPKIKMKPSFGRSKGKGKGSEVNGGEEETDADSSDAITKSSKIKFPRLGFSSSKGHSGDVNLNGTHGHVNGDTDVSTQDVKVGKLKFPKVEFSSPYKGKEADSEMNLKLVKTEEPESKDEGTESSFSYKFKSPKIAFSGFKKKEKGEDHIISSSARTEMATMENVKEGDSKSGMGRISLGFLSSRSKGEYTVDNSGIQKDNEGDTAKDKSSKYKIPKLALNSKSEEESSKEESSQEGFKIALPQMSFTTHQEEQTTQEEETTLGFIKVTTTKQIKTETVTEKTLAI</sequence>
<feature type="compositionally biased region" description="Basic and acidic residues" evidence="3">
    <location>
        <begin position="1569"/>
        <end position="1598"/>
    </location>
</feature>
<feature type="region of interest" description="Disordered" evidence="3">
    <location>
        <begin position="1102"/>
        <end position="1220"/>
    </location>
</feature>
<dbReference type="Gene3D" id="2.30.42.10">
    <property type="match status" value="1"/>
</dbReference>
<dbReference type="SUPFAM" id="SSF50156">
    <property type="entry name" value="PDZ domain-like"/>
    <property type="match status" value="1"/>
</dbReference>
<feature type="region of interest" description="Disordered" evidence="3">
    <location>
        <begin position="647"/>
        <end position="669"/>
    </location>
</feature>
<dbReference type="PROSITE" id="PS50106">
    <property type="entry name" value="PDZ"/>
    <property type="match status" value="1"/>
</dbReference>
<feature type="compositionally biased region" description="Basic and acidic residues" evidence="3">
    <location>
        <begin position="1622"/>
        <end position="1632"/>
    </location>
</feature>
<feature type="region of interest" description="Disordered" evidence="3">
    <location>
        <begin position="1563"/>
        <end position="1664"/>
    </location>
</feature>
<feature type="compositionally biased region" description="Basic and acidic residues" evidence="3">
    <location>
        <begin position="1745"/>
        <end position="1765"/>
    </location>
</feature>
<feature type="region of interest" description="Disordered" evidence="3">
    <location>
        <begin position="1745"/>
        <end position="1770"/>
    </location>
</feature>
<dbReference type="PANTHER" id="PTHR23348:SF42">
    <property type="entry name" value="PERIAXIN"/>
    <property type="match status" value="1"/>
</dbReference>
<dbReference type="PANTHER" id="PTHR23348">
    <property type="entry name" value="PERIAXIN/AHNAK"/>
    <property type="match status" value="1"/>
</dbReference>
<feature type="compositionally biased region" description="Low complexity" evidence="3">
    <location>
        <begin position="1128"/>
        <end position="1140"/>
    </location>
</feature>
<feature type="compositionally biased region" description="Polar residues" evidence="3">
    <location>
        <begin position="1914"/>
        <end position="1928"/>
    </location>
</feature>
<dbReference type="GO" id="GO:0032287">
    <property type="term" value="P:peripheral nervous system myelin maintenance"/>
    <property type="evidence" value="ECO:0007669"/>
    <property type="project" value="TreeGrafter"/>
</dbReference>
<feature type="domain" description="PDZ" evidence="4">
    <location>
        <begin position="17"/>
        <end position="86"/>
    </location>
</feature>
<feature type="compositionally biased region" description="Acidic residues" evidence="3">
    <location>
        <begin position="1888"/>
        <end position="1897"/>
    </location>
</feature>
<feature type="compositionally biased region" description="Basic and acidic residues" evidence="3">
    <location>
        <begin position="472"/>
        <end position="483"/>
    </location>
</feature>
<evidence type="ECO:0000313" key="5">
    <source>
        <dbReference type="EMBL" id="KAG8550846.1"/>
    </source>
</evidence>
<dbReference type="EMBL" id="WNYA01000023">
    <property type="protein sequence ID" value="KAG8550845.1"/>
    <property type="molecule type" value="Genomic_DNA"/>
</dbReference>
<keyword evidence="2" id="KW-0539">Nucleus</keyword>
<dbReference type="InterPro" id="IPR052082">
    <property type="entry name" value="Myelin_sheath_structural"/>
</dbReference>
<comment type="caution">
    <text evidence="5">The sequence shown here is derived from an EMBL/GenBank/DDBJ whole genome shotgun (WGS) entry which is preliminary data.</text>
</comment>
<feature type="compositionally biased region" description="Basic and acidic residues" evidence="3">
    <location>
        <begin position="1143"/>
        <end position="1159"/>
    </location>
</feature>
<name>A0AAV6ZNI1_ENGPU</name>
<feature type="compositionally biased region" description="Basic and acidic residues" evidence="3">
    <location>
        <begin position="654"/>
        <end position="669"/>
    </location>
</feature>
<feature type="compositionally biased region" description="Basic and acidic residues" evidence="3">
    <location>
        <begin position="1112"/>
        <end position="1124"/>
    </location>
</feature>